<comment type="similarity">
    <text evidence="2">Belongs to the major facilitator superfamily. Metabolite:H+ Symporter (MHS) family (TC 2.A.1.6) family.</text>
</comment>
<dbReference type="FunFam" id="1.20.1250.20:FF:000001">
    <property type="entry name" value="Dicarboxylate MFS transporter"/>
    <property type="match status" value="1"/>
</dbReference>
<evidence type="ECO:0000256" key="9">
    <source>
        <dbReference type="ARBA" id="ARBA00037295"/>
    </source>
</evidence>
<keyword evidence="4" id="KW-1003">Cell membrane</keyword>
<dbReference type="SUPFAM" id="SSF103473">
    <property type="entry name" value="MFS general substrate transporter"/>
    <property type="match status" value="1"/>
</dbReference>
<evidence type="ECO:0000256" key="4">
    <source>
        <dbReference type="ARBA" id="ARBA00022475"/>
    </source>
</evidence>
<dbReference type="GO" id="GO:0015293">
    <property type="term" value="F:symporter activity"/>
    <property type="evidence" value="ECO:0007669"/>
    <property type="project" value="UniProtKB-KW"/>
</dbReference>
<dbReference type="Proteomes" id="UP000549616">
    <property type="component" value="Unassembled WGS sequence"/>
</dbReference>
<comment type="caution">
    <text evidence="13">The sequence shown here is derived from an EMBL/GenBank/DDBJ whole genome shotgun (WGS) entry which is preliminary data.</text>
</comment>
<keyword evidence="7 11" id="KW-1133">Transmembrane helix</keyword>
<evidence type="ECO:0000256" key="8">
    <source>
        <dbReference type="ARBA" id="ARBA00023136"/>
    </source>
</evidence>
<feature type="domain" description="Major facilitator superfamily (MFS) profile" evidence="12">
    <location>
        <begin position="25"/>
        <end position="434"/>
    </location>
</feature>
<feature type="transmembrane region" description="Helical" evidence="11">
    <location>
        <begin position="25"/>
        <end position="46"/>
    </location>
</feature>
<reference evidence="13 14" key="1">
    <citation type="submission" date="2020-07" db="EMBL/GenBank/DDBJ databases">
        <title>Sequencing the genomes of 1000 actinobacteria strains.</title>
        <authorList>
            <person name="Klenk H.-P."/>
        </authorList>
    </citation>
    <scope>NUCLEOTIDE SEQUENCE [LARGE SCALE GENOMIC DNA]</scope>
    <source>
        <strain evidence="13 14">DSM 104006</strain>
    </source>
</reference>
<dbReference type="InterPro" id="IPR036259">
    <property type="entry name" value="MFS_trans_sf"/>
</dbReference>
<evidence type="ECO:0000256" key="2">
    <source>
        <dbReference type="ARBA" id="ARBA00008240"/>
    </source>
</evidence>
<dbReference type="RefSeq" id="WP_179775454.1">
    <property type="nucleotide sequence ID" value="NZ_JACCFK010000001.1"/>
</dbReference>
<evidence type="ECO:0000256" key="6">
    <source>
        <dbReference type="ARBA" id="ARBA00022847"/>
    </source>
</evidence>
<sequence length="438" mass="46095">MSGPDLSRLDHEPVREAPARARRRAVAAATLGNVIEWYDFAIYGLFAKVLAANFFPAADPAAGLLATFAVFAVSFGVRPLGAFVFGYYGDRYGRSRALAATVVLMGVGTTLIGVLPTYHSLGLAATVLLVLCRVLQGLSAGGEWSGSSTFLVEYAPRGRRGFFGSFVQFGSSAGSLIGSLVGALIGALASEEALYDGLWRIPFILGGLIGAFGLFLRWKLEDTPEFRKLAESGAVAAAPVRGAFADQWRQGLKAIGFTMAYTVCVYITLTYMPTFVSSTTHIDLTGALFLNAVQIAVMMTLLPVFGLLSDRVGRRPVLLVFCALCVLVPVPLFLLLSQGTVGTVIAAQCLLAVMVAMIGGAGPAATAELFPTGTRYTSFGISYNIAVAAFGGTAPFISTFLIDASGSSISPAFYMVLAGLVSGLTVLFAMRETAHRPL</sequence>
<dbReference type="PANTHER" id="PTHR43528:SF1">
    <property type="entry name" value="ALPHA-KETOGLUTARATE PERMEASE"/>
    <property type="match status" value="1"/>
</dbReference>
<evidence type="ECO:0000256" key="3">
    <source>
        <dbReference type="ARBA" id="ARBA00022448"/>
    </source>
</evidence>
<organism evidence="13 14">
    <name type="scientific">Amycolatopsis endophytica</name>
    <dbReference type="NCBI Taxonomy" id="860233"/>
    <lineage>
        <taxon>Bacteria</taxon>
        <taxon>Bacillati</taxon>
        <taxon>Actinomycetota</taxon>
        <taxon>Actinomycetes</taxon>
        <taxon>Pseudonocardiales</taxon>
        <taxon>Pseudonocardiaceae</taxon>
        <taxon>Amycolatopsis</taxon>
    </lineage>
</organism>
<feature type="transmembrane region" description="Helical" evidence="11">
    <location>
        <begin position="197"/>
        <end position="218"/>
    </location>
</feature>
<evidence type="ECO:0000256" key="7">
    <source>
        <dbReference type="ARBA" id="ARBA00022989"/>
    </source>
</evidence>
<dbReference type="InterPro" id="IPR051084">
    <property type="entry name" value="H+-coupled_symporters"/>
</dbReference>
<dbReference type="Gene3D" id="1.20.1250.20">
    <property type="entry name" value="MFS general substrate transporter like domains"/>
    <property type="match status" value="2"/>
</dbReference>
<feature type="transmembrane region" description="Helical" evidence="11">
    <location>
        <begin position="162"/>
        <end position="185"/>
    </location>
</feature>
<feature type="transmembrane region" description="Helical" evidence="11">
    <location>
        <begin position="284"/>
        <end position="305"/>
    </location>
</feature>
<feature type="transmembrane region" description="Helical" evidence="11">
    <location>
        <begin position="408"/>
        <end position="430"/>
    </location>
</feature>
<evidence type="ECO:0000256" key="10">
    <source>
        <dbReference type="ARBA" id="ARBA00039918"/>
    </source>
</evidence>
<dbReference type="InterPro" id="IPR005829">
    <property type="entry name" value="Sugar_transporter_CS"/>
</dbReference>
<feature type="transmembrane region" description="Helical" evidence="11">
    <location>
        <begin position="345"/>
        <end position="369"/>
    </location>
</feature>
<evidence type="ECO:0000256" key="5">
    <source>
        <dbReference type="ARBA" id="ARBA00022692"/>
    </source>
</evidence>
<comment type="subcellular location">
    <subcellularLocation>
        <location evidence="1">Cell membrane</location>
        <topology evidence="1">Multi-pass membrane protein</topology>
    </subcellularLocation>
</comment>
<evidence type="ECO:0000256" key="1">
    <source>
        <dbReference type="ARBA" id="ARBA00004651"/>
    </source>
</evidence>
<keyword evidence="3" id="KW-0813">Transport</keyword>
<feature type="transmembrane region" description="Helical" evidence="11">
    <location>
        <begin position="381"/>
        <end position="402"/>
    </location>
</feature>
<feature type="transmembrane region" description="Helical" evidence="11">
    <location>
        <begin position="317"/>
        <end position="339"/>
    </location>
</feature>
<feature type="transmembrane region" description="Helical" evidence="11">
    <location>
        <begin position="61"/>
        <end position="85"/>
    </location>
</feature>
<evidence type="ECO:0000313" key="14">
    <source>
        <dbReference type="Proteomes" id="UP000549616"/>
    </source>
</evidence>
<feature type="transmembrane region" description="Helical" evidence="11">
    <location>
        <begin position="254"/>
        <end position="272"/>
    </location>
</feature>
<dbReference type="PROSITE" id="PS00217">
    <property type="entry name" value="SUGAR_TRANSPORT_2"/>
    <property type="match status" value="1"/>
</dbReference>
<dbReference type="PANTHER" id="PTHR43528">
    <property type="entry name" value="ALPHA-KETOGLUTARATE PERMEASE"/>
    <property type="match status" value="1"/>
</dbReference>
<dbReference type="InterPro" id="IPR011701">
    <property type="entry name" value="MFS"/>
</dbReference>
<evidence type="ECO:0000259" key="12">
    <source>
        <dbReference type="PROSITE" id="PS50850"/>
    </source>
</evidence>
<dbReference type="EMBL" id="JACCFK010000001">
    <property type="protein sequence ID" value="NYI91584.1"/>
    <property type="molecule type" value="Genomic_DNA"/>
</dbReference>
<keyword evidence="6" id="KW-0769">Symport</keyword>
<evidence type="ECO:0000256" key="11">
    <source>
        <dbReference type="SAM" id="Phobius"/>
    </source>
</evidence>
<gene>
    <name evidence="13" type="ORF">HNR02_004907</name>
</gene>
<dbReference type="AlphaFoldDB" id="A0A853B9Y4"/>
<dbReference type="GO" id="GO:0005886">
    <property type="term" value="C:plasma membrane"/>
    <property type="evidence" value="ECO:0007669"/>
    <property type="project" value="UniProtKB-SubCell"/>
</dbReference>
<feature type="transmembrane region" description="Helical" evidence="11">
    <location>
        <begin position="121"/>
        <end position="141"/>
    </location>
</feature>
<keyword evidence="5 11" id="KW-0812">Transmembrane</keyword>
<name>A0A853B9Y4_9PSEU</name>
<accession>A0A853B9Y4</accession>
<comment type="function">
    <text evidence="9">May be a proton symporter involved in the uptake of osmolytes such as proline and glycine betaine.</text>
</comment>
<evidence type="ECO:0000313" key="13">
    <source>
        <dbReference type="EMBL" id="NYI91584.1"/>
    </source>
</evidence>
<dbReference type="Pfam" id="PF07690">
    <property type="entry name" value="MFS_1"/>
    <property type="match status" value="1"/>
</dbReference>
<feature type="transmembrane region" description="Helical" evidence="11">
    <location>
        <begin position="97"/>
        <end position="115"/>
    </location>
</feature>
<keyword evidence="14" id="KW-1185">Reference proteome</keyword>
<dbReference type="InterPro" id="IPR020846">
    <property type="entry name" value="MFS_dom"/>
</dbReference>
<protein>
    <recommendedName>
        <fullName evidence="10">Putative proline/betaine transporter</fullName>
    </recommendedName>
</protein>
<keyword evidence="8 11" id="KW-0472">Membrane</keyword>
<dbReference type="PROSITE" id="PS50850">
    <property type="entry name" value="MFS"/>
    <property type="match status" value="1"/>
</dbReference>
<proteinExistence type="inferred from homology"/>